<dbReference type="AlphaFoldDB" id="I4CCH6"/>
<dbReference type="OrthoDB" id="122670at2"/>
<dbReference type="EMBL" id="CP003360">
    <property type="protein sequence ID" value="AFM27267.1"/>
    <property type="molecule type" value="Genomic_DNA"/>
</dbReference>
<accession>I4CCH6</accession>
<protein>
    <recommendedName>
        <fullName evidence="3">DUF4160 domain-containing protein</fullName>
    </recommendedName>
</protein>
<dbReference type="InterPro" id="IPR025427">
    <property type="entry name" value="DUF4160"/>
</dbReference>
<name>I4CCH6_DESTA</name>
<dbReference type="Proteomes" id="UP000006055">
    <property type="component" value="Chromosome"/>
</dbReference>
<evidence type="ECO:0000313" key="1">
    <source>
        <dbReference type="EMBL" id="AFM27267.1"/>
    </source>
</evidence>
<dbReference type="KEGG" id="dti:Desti_4643"/>
<reference evidence="2" key="1">
    <citation type="submission" date="2012-06" db="EMBL/GenBank/DDBJ databases">
        <title>Complete sequence of chromosome of Desulfomonile tiedjei DSM 6799.</title>
        <authorList>
            <person name="Lucas S."/>
            <person name="Copeland A."/>
            <person name="Lapidus A."/>
            <person name="Glavina del Rio T."/>
            <person name="Dalin E."/>
            <person name="Tice H."/>
            <person name="Bruce D."/>
            <person name="Goodwin L."/>
            <person name="Pitluck S."/>
            <person name="Peters L."/>
            <person name="Ovchinnikova G."/>
            <person name="Zeytun A."/>
            <person name="Lu M."/>
            <person name="Kyrpides N."/>
            <person name="Mavromatis K."/>
            <person name="Ivanova N."/>
            <person name="Brettin T."/>
            <person name="Detter J.C."/>
            <person name="Han C."/>
            <person name="Larimer F."/>
            <person name="Land M."/>
            <person name="Hauser L."/>
            <person name="Markowitz V."/>
            <person name="Cheng J.-F."/>
            <person name="Hugenholtz P."/>
            <person name="Woyke T."/>
            <person name="Wu D."/>
            <person name="Spring S."/>
            <person name="Schroeder M."/>
            <person name="Brambilla E."/>
            <person name="Klenk H.-P."/>
            <person name="Eisen J.A."/>
        </authorList>
    </citation>
    <scope>NUCLEOTIDE SEQUENCE [LARGE SCALE GENOMIC DNA]</scope>
    <source>
        <strain evidence="2">ATCC 49306 / DSM 6799 / DCB-1</strain>
    </source>
</reference>
<dbReference type="RefSeq" id="WP_014812377.1">
    <property type="nucleotide sequence ID" value="NC_018025.1"/>
</dbReference>
<keyword evidence="2" id="KW-1185">Reference proteome</keyword>
<evidence type="ECO:0000313" key="2">
    <source>
        <dbReference type="Proteomes" id="UP000006055"/>
    </source>
</evidence>
<sequence>MSPTIAEVEGIEISIKLSEHGNPHIHAWYQGQKVKVFIKTLGIESGGLPPNQMKKLRKWIRDNREHLLRQWDAITNSP</sequence>
<dbReference type="Pfam" id="PF13711">
    <property type="entry name" value="DUF4160"/>
    <property type="match status" value="1"/>
</dbReference>
<proteinExistence type="predicted"/>
<evidence type="ECO:0008006" key="3">
    <source>
        <dbReference type="Google" id="ProtNLM"/>
    </source>
</evidence>
<gene>
    <name evidence="1" type="ordered locus">Desti_4643</name>
</gene>
<dbReference type="HOGENOM" id="CLU_162083_0_0_7"/>
<organism evidence="1 2">
    <name type="scientific">Desulfomonile tiedjei (strain ATCC 49306 / DSM 6799 / DCB-1)</name>
    <dbReference type="NCBI Taxonomy" id="706587"/>
    <lineage>
        <taxon>Bacteria</taxon>
        <taxon>Pseudomonadati</taxon>
        <taxon>Thermodesulfobacteriota</taxon>
        <taxon>Desulfomonilia</taxon>
        <taxon>Desulfomonilales</taxon>
        <taxon>Desulfomonilaceae</taxon>
        <taxon>Desulfomonile</taxon>
    </lineage>
</organism>